<dbReference type="PROSITE" id="PS50262">
    <property type="entry name" value="G_PROTEIN_RECEP_F1_2"/>
    <property type="match status" value="1"/>
</dbReference>
<dbReference type="Proteomes" id="UP000030746">
    <property type="component" value="Unassembled WGS sequence"/>
</dbReference>
<dbReference type="GO" id="GO:0004930">
    <property type="term" value="F:G protein-coupled receptor activity"/>
    <property type="evidence" value="ECO:0007669"/>
    <property type="project" value="UniProtKB-KW"/>
</dbReference>
<accession>V4A8T9</accession>
<keyword evidence="5 8" id="KW-0472">Membrane</keyword>
<evidence type="ECO:0000313" key="10">
    <source>
        <dbReference type="EMBL" id="ESP00349.1"/>
    </source>
</evidence>
<evidence type="ECO:0000256" key="5">
    <source>
        <dbReference type="ARBA" id="ARBA00023136"/>
    </source>
</evidence>
<dbReference type="HOGENOM" id="CLU_2608737_0_0_1"/>
<keyword evidence="11" id="KW-1185">Reference proteome</keyword>
<evidence type="ECO:0000256" key="1">
    <source>
        <dbReference type="ARBA" id="ARBA00004141"/>
    </source>
</evidence>
<keyword evidence="3 8" id="KW-1133">Transmembrane helix</keyword>
<sequence>MNVPFIRVMFIVSYILVFICCCVGNSLVLIIILRNARMRTRPYVFLANLAVADLSVGIFCVLPSLSTFLSPVWLLGKVG</sequence>
<gene>
    <name evidence="10" type="ORF">LOTGIDRAFT_140896</name>
</gene>
<name>V4A8T9_LOTGI</name>
<evidence type="ECO:0000256" key="4">
    <source>
        <dbReference type="ARBA" id="ARBA00023040"/>
    </source>
</evidence>
<dbReference type="EMBL" id="KB200750">
    <property type="protein sequence ID" value="ESP00349.1"/>
    <property type="molecule type" value="Genomic_DNA"/>
</dbReference>
<dbReference type="GO" id="GO:0005886">
    <property type="term" value="C:plasma membrane"/>
    <property type="evidence" value="ECO:0007669"/>
    <property type="project" value="TreeGrafter"/>
</dbReference>
<dbReference type="InterPro" id="IPR000276">
    <property type="entry name" value="GPCR_Rhodpsn"/>
</dbReference>
<dbReference type="AlphaFoldDB" id="V4A8T9"/>
<dbReference type="GeneID" id="20234373"/>
<feature type="transmembrane region" description="Helical" evidence="8">
    <location>
        <begin position="45"/>
        <end position="65"/>
    </location>
</feature>
<organism evidence="10 11">
    <name type="scientific">Lottia gigantea</name>
    <name type="common">Giant owl limpet</name>
    <dbReference type="NCBI Taxonomy" id="225164"/>
    <lineage>
        <taxon>Eukaryota</taxon>
        <taxon>Metazoa</taxon>
        <taxon>Spiralia</taxon>
        <taxon>Lophotrochozoa</taxon>
        <taxon>Mollusca</taxon>
        <taxon>Gastropoda</taxon>
        <taxon>Patellogastropoda</taxon>
        <taxon>Lottioidea</taxon>
        <taxon>Lottiidae</taxon>
        <taxon>Lottia</taxon>
    </lineage>
</organism>
<dbReference type="OMA" id="NETGPLY"/>
<evidence type="ECO:0000256" key="2">
    <source>
        <dbReference type="ARBA" id="ARBA00022692"/>
    </source>
</evidence>
<dbReference type="CTD" id="20234373"/>
<dbReference type="KEGG" id="lgi:LOTGIDRAFT_140896"/>
<proteinExistence type="predicted"/>
<feature type="transmembrane region" description="Helical" evidence="8">
    <location>
        <begin position="6"/>
        <end position="33"/>
    </location>
</feature>
<evidence type="ECO:0000256" key="3">
    <source>
        <dbReference type="ARBA" id="ARBA00022989"/>
    </source>
</evidence>
<dbReference type="InterPro" id="IPR017452">
    <property type="entry name" value="GPCR_Rhodpsn_7TM"/>
</dbReference>
<keyword evidence="2 8" id="KW-0812">Transmembrane</keyword>
<dbReference type="Gene3D" id="1.20.1070.10">
    <property type="entry name" value="Rhodopsin 7-helix transmembrane proteins"/>
    <property type="match status" value="1"/>
</dbReference>
<protein>
    <recommendedName>
        <fullName evidence="9">G-protein coupled receptors family 1 profile domain-containing protein</fullName>
    </recommendedName>
</protein>
<reference evidence="10 11" key="1">
    <citation type="journal article" date="2013" name="Nature">
        <title>Insights into bilaterian evolution from three spiralian genomes.</title>
        <authorList>
            <person name="Simakov O."/>
            <person name="Marletaz F."/>
            <person name="Cho S.J."/>
            <person name="Edsinger-Gonzales E."/>
            <person name="Havlak P."/>
            <person name="Hellsten U."/>
            <person name="Kuo D.H."/>
            <person name="Larsson T."/>
            <person name="Lv J."/>
            <person name="Arendt D."/>
            <person name="Savage R."/>
            <person name="Osoegawa K."/>
            <person name="de Jong P."/>
            <person name="Grimwood J."/>
            <person name="Chapman J.A."/>
            <person name="Shapiro H."/>
            <person name="Aerts A."/>
            <person name="Otillar R.P."/>
            <person name="Terry A.Y."/>
            <person name="Boore J.L."/>
            <person name="Grigoriev I.V."/>
            <person name="Lindberg D.R."/>
            <person name="Seaver E.C."/>
            <person name="Weisblat D.A."/>
            <person name="Putnam N.H."/>
            <person name="Rokhsar D.S."/>
        </authorList>
    </citation>
    <scope>NUCLEOTIDE SEQUENCE [LARGE SCALE GENOMIC DNA]</scope>
</reference>
<dbReference type="PANTHER" id="PTHR45695">
    <property type="entry name" value="LEUCOKININ RECEPTOR-RELATED"/>
    <property type="match status" value="1"/>
</dbReference>
<dbReference type="SUPFAM" id="SSF81321">
    <property type="entry name" value="Family A G protein-coupled receptor-like"/>
    <property type="match status" value="1"/>
</dbReference>
<keyword evidence="7" id="KW-0807">Transducer</keyword>
<evidence type="ECO:0000256" key="7">
    <source>
        <dbReference type="ARBA" id="ARBA00023224"/>
    </source>
</evidence>
<dbReference type="OrthoDB" id="5964776at2759"/>
<dbReference type="PANTHER" id="PTHR45695:SF9">
    <property type="entry name" value="LEUCOKININ RECEPTOR"/>
    <property type="match status" value="1"/>
</dbReference>
<evidence type="ECO:0000313" key="11">
    <source>
        <dbReference type="Proteomes" id="UP000030746"/>
    </source>
</evidence>
<comment type="subcellular location">
    <subcellularLocation>
        <location evidence="1">Membrane</location>
        <topology evidence="1">Multi-pass membrane protein</topology>
    </subcellularLocation>
</comment>
<keyword evidence="6" id="KW-0675">Receptor</keyword>
<dbReference type="RefSeq" id="XP_009048966.1">
    <property type="nucleotide sequence ID" value="XM_009050718.1"/>
</dbReference>
<evidence type="ECO:0000259" key="9">
    <source>
        <dbReference type="PROSITE" id="PS50262"/>
    </source>
</evidence>
<feature type="domain" description="G-protein coupled receptors family 1 profile" evidence="9">
    <location>
        <begin position="24"/>
        <end position="79"/>
    </location>
</feature>
<dbReference type="Pfam" id="PF00001">
    <property type="entry name" value="7tm_1"/>
    <property type="match status" value="1"/>
</dbReference>
<keyword evidence="4" id="KW-0297">G-protein coupled receptor</keyword>
<dbReference type="PRINTS" id="PR00237">
    <property type="entry name" value="GPCRRHODOPSN"/>
</dbReference>
<evidence type="ECO:0000256" key="8">
    <source>
        <dbReference type="SAM" id="Phobius"/>
    </source>
</evidence>
<evidence type="ECO:0000256" key="6">
    <source>
        <dbReference type="ARBA" id="ARBA00023170"/>
    </source>
</evidence>